<dbReference type="InterPro" id="IPR011050">
    <property type="entry name" value="Pectin_lyase_fold/virulence"/>
</dbReference>
<dbReference type="UniPathway" id="UPA00545">
    <property type="reaction ID" value="UER00823"/>
</dbReference>
<dbReference type="GO" id="GO:0004857">
    <property type="term" value="F:enzyme inhibitor activity"/>
    <property type="evidence" value="ECO:0007669"/>
    <property type="project" value="InterPro"/>
</dbReference>
<accession>A0A8B7MSM5</accession>
<dbReference type="Gene3D" id="1.20.140.40">
    <property type="entry name" value="Invertase/pectin methylesterase inhibitor family protein"/>
    <property type="match status" value="1"/>
</dbReference>
<dbReference type="Pfam" id="PF04043">
    <property type="entry name" value="PMEI"/>
    <property type="match status" value="1"/>
</dbReference>
<evidence type="ECO:0000256" key="6">
    <source>
        <dbReference type="PROSITE-ProRule" id="PRU10040"/>
    </source>
</evidence>
<dbReference type="PROSITE" id="PS00503">
    <property type="entry name" value="PECTINESTERASE_2"/>
    <property type="match status" value="1"/>
</dbReference>
<dbReference type="RefSeq" id="XP_017696868.2">
    <property type="nucleotide sequence ID" value="XM_017841379.3"/>
</dbReference>
<dbReference type="InterPro" id="IPR035513">
    <property type="entry name" value="Invertase/methylesterase_inhib"/>
</dbReference>
<keyword evidence="5 7" id="KW-0063">Aspartyl esterase</keyword>
<dbReference type="KEGG" id="pda:103701397"/>
<comment type="pathway">
    <text evidence="1 7">Glycan metabolism; pectin degradation; 2-dehydro-3-deoxy-D-gluconate from pectin: step 1/5.</text>
</comment>
<dbReference type="EC" id="3.1.1.11" evidence="7"/>
<keyword evidence="9" id="KW-1185">Reference proteome</keyword>
<gene>
    <name evidence="10" type="primary">LOC103701397</name>
</gene>
<dbReference type="GO" id="GO:0042545">
    <property type="term" value="P:cell wall modification"/>
    <property type="evidence" value="ECO:0007669"/>
    <property type="project" value="UniProtKB-UniRule"/>
</dbReference>
<evidence type="ECO:0000313" key="10">
    <source>
        <dbReference type="RefSeq" id="XP_017696868.2"/>
    </source>
</evidence>
<evidence type="ECO:0000256" key="7">
    <source>
        <dbReference type="RuleBase" id="RU000589"/>
    </source>
</evidence>
<dbReference type="CDD" id="cd15798">
    <property type="entry name" value="PMEI-like_3"/>
    <property type="match status" value="1"/>
</dbReference>
<dbReference type="GeneID" id="103701397"/>
<feature type="domain" description="Pectinesterase inhibitor" evidence="8">
    <location>
        <begin position="29"/>
        <end position="176"/>
    </location>
</feature>
<dbReference type="FunFam" id="2.160.20.10:FF:000001">
    <property type="entry name" value="Pectinesterase"/>
    <property type="match status" value="1"/>
</dbReference>
<reference evidence="10" key="2">
    <citation type="submission" date="2025-08" db="UniProtKB">
        <authorList>
            <consortium name="RefSeq"/>
        </authorList>
    </citation>
    <scope>IDENTIFICATION</scope>
    <source>
        <tissue evidence="10">Young leaves</tissue>
    </source>
</reference>
<dbReference type="PANTHER" id="PTHR31707">
    <property type="entry name" value="PECTINESTERASE"/>
    <property type="match status" value="1"/>
</dbReference>
<comment type="similarity">
    <text evidence="3">In the C-terminal section; belongs to the pectinesterase family.</text>
</comment>
<organism evidence="9 10">
    <name type="scientific">Phoenix dactylifera</name>
    <name type="common">Date palm</name>
    <dbReference type="NCBI Taxonomy" id="42345"/>
    <lineage>
        <taxon>Eukaryota</taxon>
        <taxon>Viridiplantae</taxon>
        <taxon>Streptophyta</taxon>
        <taxon>Embryophyta</taxon>
        <taxon>Tracheophyta</taxon>
        <taxon>Spermatophyta</taxon>
        <taxon>Magnoliopsida</taxon>
        <taxon>Liliopsida</taxon>
        <taxon>Arecaceae</taxon>
        <taxon>Coryphoideae</taxon>
        <taxon>Phoeniceae</taxon>
        <taxon>Phoenix</taxon>
    </lineage>
</organism>
<evidence type="ECO:0000256" key="1">
    <source>
        <dbReference type="ARBA" id="ARBA00005184"/>
    </source>
</evidence>
<comment type="similarity">
    <text evidence="2">In the N-terminal section; belongs to the PMEI family.</text>
</comment>
<feature type="signal peptide" evidence="7">
    <location>
        <begin position="1"/>
        <end position="24"/>
    </location>
</feature>
<protein>
    <recommendedName>
        <fullName evidence="7">Pectinesterase</fullName>
        <ecNumber evidence="7">3.1.1.11</ecNumber>
    </recommendedName>
</protein>
<evidence type="ECO:0000256" key="3">
    <source>
        <dbReference type="ARBA" id="ARBA00007786"/>
    </source>
</evidence>
<reference evidence="9" key="1">
    <citation type="journal article" date="2019" name="Nat. Commun.">
        <title>Genome-wide association mapping of date palm fruit traits.</title>
        <authorList>
            <person name="Hazzouri K.M."/>
            <person name="Gros-Balthazard M."/>
            <person name="Flowers J.M."/>
            <person name="Copetti D."/>
            <person name="Lemansour A."/>
            <person name="Lebrun M."/>
            <person name="Masmoudi K."/>
            <person name="Ferrand S."/>
            <person name="Dhar M.I."/>
            <person name="Fresquez Z.A."/>
            <person name="Rosas U."/>
            <person name="Zhang J."/>
            <person name="Talag J."/>
            <person name="Lee S."/>
            <person name="Kudrna D."/>
            <person name="Powell R.F."/>
            <person name="Leitch I.J."/>
            <person name="Krueger R.R."/>
            <person name="Wing R.A."/>
            <person name="Amiri K.M.A."/>
            <person name="Purugganan M.D."/>
        </authorList>
    </citation>
    <scope>NUCLEOTIDE SEQUENCE [LARGE SCALE GENOMIC DNA]</scope>
    <source>
        <strain evidence="9">cv. Khalas</strain>
    </source>
</reference>
<sequence>MLQTLALLPLLTLLPCYILHPSLAISNAETGPDIRWWCNRTPYPNSCTHSMGHLAHASHVEESHIHHMSIQVALDHAVQARARAIGLGLMNLDKHEQSAWSDCIELYEATVQQLDLTLRLNPLNPSSHSDERSWLSAALTNLDTCRTSFSEVNVSVSTIEPLLTNVSELISNSLAIIRLVRWHAHGPGFGPTHSIRSGHRQEGPWADPYAFPPARHQEGSHNRGFPDWLLAEDRKLLEVSEREEMEADLVVAKDGTGDFTSVGKAVDEASKGGGNKRIVIYVKKGVYEENVNVEMRNLMLVGDGIGKSVITGSKSAGGGSTTYNSATFAVTGERFMARGITFRNTAGPAKHQAVALRSNSDLSVFYQCSFEGYQDTLYVHSLRQFYRECEVYGTVDFIFGNAAVVFQSCNIYVRRPMSQQKNTITAQGRTDPNQNTGISIQYCRVRAAKDLRPAQNSFETFLGRPWKENSRTVYMETYMDDLISPAGWLEWSGGFALETLFYGEFRNTGPGSNTSKRVKWGGYHVITDPSAASEFTARNLIAGEMWLPSTGVPFTLDL</sequence>
<name>A0A8B7MSM5_PHODC</name>
<evidence type="ECO:0000259" key="8">
    <source>
        <dbReference type="SMART" id="SM00856"/>
    </source>
</evidence>
<keyword evidence="7" id="KW-0732">Signal</keyword>
<proteinExistence type="inferred from homology"/>
<dbReference type="InterPro" id="IPR012334">
    <property type="entry name" value="Pectin_lyas_fold"/>
</dbReference>
<dbReference type="GO" id="GO:0030599">
    <property type="term" value="F:pectinesterase activity"/>
    <property type="evidence" value="ECO:0007669"/>
    <property type="project" value="UniProtKB-UniRule"/>
</dbReference>
<evidence type="ECO:0000256" key="5">
    <source>
        <dbReference type="ARBA" id="ARBA00023085"/>
    </source>
</evidence>
<keyword evidence="4 7" id="KW-0378">Hydrolase</keyword>
<feature type="chain" id="PRO_5034985042" description="Pectinesterase" evidence="7">
    <location>
        <begin position="25"/>
        <end position="558"/>
    </location>
</feature>
<dbReference type="AlphaFoldDB" id="A0A8B7MSM5"/>
<dbReference type="Proteomes" id="UP000228380">
    <property type="component" value="Chromosome 14"/>
</dbReference>
<dbReference type="SMART" id="SM00856">
    <property type="entry name" value="PMEI"/>
    <property type="match status" value="1"/>
</dbReference>
<dbReference type="OrthoDB" id="2019149at2759"/>
<dbReference type="InterPro" id="IPR006501">
    <property type="entry name" value="Pectinesterase_inhib_dom"/>
</dbReference>
<evidence type="ECO:0000256" key="2">
    <source>
        <dbReference type="ARBA" id="ARBA00006027"/>
    </source>
</evidence>
<evidence type="ECO:0000313" key="9">
    <source>
        <dbReference type="Proteomes" id="UP000228380"/>
    </source>
</evidence>
<dbReference type="SUPFAM" id="SSF101148">
    <property type="entry name" value="Plant invertase/pectin methylesterase inhibitor"/>
    <property type="match status" value="1"/>
</dbReference>
<dbReference type="InterPro" id="IPR000070">
    <property type="entry name" value="Pectinesterase_cat"/>
</dbReference>
<dbReference type="NCBIfam" id="TIGR01614">
    <property type="entry name" value="PME_inhib"/>
    <property type="match status" value="1"/>
</dbReference>
<dbReference type="Gene3D" id="2.160.20.10">
    <property type="entry name" value="Single-stranded right-handed beta-helix, Pectin lyase-like"/>
    <property type="match status" value="1"/>
</dbReference>
<evidence type="ECO:0000256" key="4">
    <source>
        <dbReference type="ARBA" id="ARBA00022801"/>
    </source>
</evidence>
<dbReference type="Pfam" id="PF01095">
    <property type="entry name" value="Pectinesterase"/>
    <property type="match status" value="1"/>
</dbReference>
<dbReference type="InterPro" id="IPR033131">
    <property type="entry name" value="Pectinesterase_Asp_AS"/>
</dbReference>
<dbReference type="GO" id="GO:0045490">
    <property type="term" value="P:pectin catabolic process"/>
    <property type="evidence" value="ECO:0007669"/>
    <property type="project" value="UniProtKB-UniRule"/>
</dbReference>
<dbReference type="SUPFAM" id="SSF51126">
    <property type="entry name" value="Pectin lyase-like"/>
    <property type="match status" value="1"/>
</dbReference>
<comment type="catalytic activity">
    <reaction evidence="7">
        <text>[(1-&gt;4)-alpha-D-galacturonosyl methyl ester](n) + n H2O = [(1-&gt;4)-alpha-D-galacturonosyl](n) + n methanol + n H(+)</text>
        <dbReference type="Rhea" id="RHEA:22380"/>
        <dbReference type="Rhea" id="RHEA-COMP:14570"/>
        <dbReference type="Rhea" id="RHEA-COMP:14573"/>
        <dbReference type="ChEBI" id="CHEBI:15377"/>
        <dbReference type="ChEBI" id="CHEBI:15378"/>
        <dbReference type="ChEBI" id="CHEBI:17790"/>
        <dbReference type="ChEBI" id="CHEBI:140522"/>
        <dbReference type="ChEBI" id="CHEBI:140523"/>
        <dbReference type="EC" id="3.1.1.11"/>
    </reaction>
</comment>
<feature type="active site" evidence="6">
    <location>
        <position position="396"/>
    </location>
</feature>